<dbReference type="OrthoDB" id="3232670at2759"/>
<reference evidence="2 3" key="1">
    <citation type="submission" date="2020-01" db="EMBL/GenBank/DDBJ databases">
        <authorList>
            <person name="Gupta K D."/>
        </authorList>
    </citation>
    <scope>NUCLEOTIDE SEQUENCE [LARGE SCALE GENOMIC DNA]</scope>
</reference>
<proteinExistence type="predicted"/>
<dbReference type="EMBL" id="CACVBS010000052">
    <property type="protein sequence ID" value="CAA7266044.1"/>
    <property type="molecule type" value="Genomic_DNA"/>
</dbReference>
<feature type="compositionally biased region" description="Low complexity" evidence="1">
    <location>
        <begin position="144"/>
        <end position="171"/>
    </location>
</feature>
<feature type="region of interest" description="Disordered" evidence="1">
    <location>
        <begin position="65"/>
        <end position="113"/>
    </location>
</feature>
<keyword evidence="3" id="KW-1185">Reference proteome</keyword>
<comment type="caution">
    <text evidence="2">The sequence shown here is derived from an EMBL/GenBank/DDBJ whole genome shotgun (WGS) entry which is preliminary data.</text>
</comment>
<accession>A0A8S0VXE0</accession>
<feature type="compositionally biased region" description="Polar residues" evidence="1">
    <location>
        <begin position="199"/>
        <end position="214"/>
    </location>
</feature>
<feature type="region of interest" description="Disordered" evidence="1">
    <location>
        <begin position="142"/>
        <end position="238"/>
    </location>
</feature>
<feature type="compositionally biased region" description="Polar residues" evidence="1">
    <location>
        <begin position="76"/>
        <end position="89"/>
    </location>
</feature>
<evidence type="ECO:0000256" key="1">
    <source>
        <dbReference type="SAM" id="MobiDB-lite"/>
    </source>
</evidence>
<protein>
    <submittedName>
        <fullName evidence="2">Uncharacterized protein</fullName>
    </submittedName>
</protein>
<dbReference type="AlphaFoldDB" id="A0A8S0VXE0"/>
<feature type="region of interest" description="Disordered" evidence="1">
    <location>
        <begin position="259"/>
        <end position="291"/>
    </location>
</feature>
<sequence length="437" mass="47894">MSTSTPSHLRHPNGAPHHYHYRLNRLSNAPSRPVSMCESPIPSVPPHELAPVKILNSLSPNWSAPTSSAPSAWSNHRPSPSIHSASKTGTIPKARSRSQTPDNRPVLQKLQLHRSTVVHYDYDEPNPRPTPVSRTTPIRTAMKSNSHSSFVSSSSSPSLHSLPTPNSTSTTMNCRERPAPLTIHAPSSRSSHVRHESSPATLSLSTGRLRSASTPNPPPFSIPQSLERGPISSSRVTETFHKSSASAVLVALNPVLDDHPKHHQERAPSPALSDQSTEEKRRNSDATASSPGVFGEIKYLLPELGELSPITLNDLTESPNDPSSTPPSTPSISLDSKSISEDSDSLFDDDGRRGSPMIPLFASSRPTSFLSDRTLLTRNLKRRRSVIVTLTPAEESNASLEGRHSVSSWRHRRYSEWSGEWNQPDIQEVIQKLRSLK</sequence>
<evidence type="ECO:0000313" key="2">
    <source>
        <dbReference type="EMBL" id="CAA7266044.1"/>
    </source>
</evidence>
<feature type="compositionally biased region" description="Low complexity" evidence="1">
    <location>
        <begin position="65"/>
        <end position="75"/>
    </location>
</feature>
<feature type="region of interest" description="Disordered" evidence="1">
    <location>
        <begin position="311"/>
        <end position="360"/>
    </location>
</feature>
<evidence type="ECO:0000313" key="3">
    <source>
        <dbReference type="Proteomes" id="UP000467700"/>
    </source>
</evidence>
<organism evidence="2 3">
    <name type="scientific">Cyclocybe aegerita</name>
    <name type="common">Black poplar mushroom</name>
    <name type="synonym">Agrocybe aegerita</name>
    <dbReference type="NCBI Taxonomy" id="1973307"/>
    <lineage>
        <taxon>Eukaryota</taxon>
        <taxon>Fungi</taxon>
        <taxon>Dikarya</taxon>
        <taxon>Basidiomycota</taxon>
        <taxon>Agaricomycotina</taxon>
        <taxon>Agaricomycetes</taxon>
        <taxon>Agaricomycetidae</taxon>
        <taxon>Agaricales</taxon>
        <taxon>Agaricineae</taxon>
        <taxon>Bolbitiaceae</taxon>
        <taxon>Cyclocybe</taxon>
    </lineage>
</organism>
<dbReference type="Proteomes" id="UP000467700">
    <property type="component" value="Unassembled WGS sequence"/>
</dbReference>
<gene>
    <name evidence="2" type="ORF">AAE3_LOCUS8246</name>
</gene>
<name>A0A8S0VXE0_CYCAE</name>